<dbReference type="GO" id="GO:0009097">
    <property type="term" value="P:isoleucine biosynthetic process"/>
    <property type="evidence" value="ECO:0007669"/>
    <property type="project" value="TreeGrafter"/>
</dbReference>
<dbReference type="GO" id="GO:0030976">
    <property type="term" value="F:thiamine pyrophosphate binding"/>
    <property type="evidence" value="ECO:0007669"/>
    <property type="project" value="InterPro"/>
</dbReference>
<dbReference type="InterPro" id="IPR029061">
    <property type="entry name" value="THDP-binding"/>
</dbReference>
<dbReference type="GO" id="GO:0009099">
    <property type="term" value="P:L-valine biosynthetic process"/>
    <property type="evidence" value="ECO:0007669"/>
    <property type="project" value="TreeGrafter"/>
</dbReference>
<evidence type="ECO:0000256" key="1">
    <source>
        <dbReference type="ARBA" id="ARBA00001964"/>
    </source>
</evidence>
<reference evidence="5" key="1">
    <citation type="submission" date="2018-05" db="EMBL/GenBank/DDBJ databases">
        <authorList>
            <person name="Lanie J.A."/>
            <person name="Ng W.-L."/>
            <person name="Kazmierczak K.M."/>
            <person name="Andrzejewski T.M."/>
            <person name="Davidsen T.M."/>
            <person name="Wayne K.J."/>
            <person name="Tettelin H."/>
            <person name="Glass J.I."/>
            <person name="Rusch D."/>
            <person name="Podicherti R."/>
            <person name="Tsui H.-C.T."/>
            <person name="Winkler M.E."/>
        </authorList>
    </citation>
    <scope>NUCLEOTIDE SEQUENCE</scope>
</reference>
<organism evidence="5">
    <name type="scientific">marine metagenome</name>
    <dbReference type="NCBI Taxonomy" id="408172"/>
    <lineage>
        <taxon>unclassified sequences</taxon>
        <taxon>metagenomes</taxon>
        <taxon>ecological metagenomes</taxon>
    </lineage>
</organism>
<dbReference type="PANTHER" id="PTHR18968">
    <property type="entry name" value="THIAMINE PYROPHOSPHATE ENZYMES"/>
    <property type="match status" value="1"/>
</dbReference>
<evidence type="ECO:0000313" key="5">
    <source>
        <dbReference type="EMBL" id="SVE25950.1"/>
    </source>
</evidence>
<comment type="cofactor">
    <cofactor evidence="1">
        <name>thiamine diphosphate</name>
        <dbReference type="ChEBI" id="CHEBI:58937"/>
    </cofactor>
</comment>
<dbReference type="InterPro" id="IPR045229">
    <property type="entry name" value="TPP_enz"/>
</dbReference>
<sequence length="155" mass="16956">ALMATNNFKPKKLYGERGGAIGWGMGATMGVKLANPDKNVIGIIGDGSAMMTMQALWTAANSKIPVIYIICNNKSYRVLKTNMQIYKKEILKDNNPDSKYFAMDFNPSFNFAELANTFGLNGIKISDPNLIKKHVSESLNSDITTVLDVDIDGSV</sequence>
<dbReference type="InterPro" id="IPR000399">
    <property type="entry name" value="TPP-bd_CS"/>
</dbReference>
<feature type="non-terminal residue" evidence="5">
    <location>
        <position position="1"/>
    </location>
</feature>
<dbReference type="PROSITE" id="PS00187">
    <property type="entry name" value="TPP_ENZYMES"/>
    <property type="match status" value="1"/>
</dbReference>
<feature type="domain" description="Thiamine pyrophosphate enzyme TPP-binding" evidence="4">
    <location>
        <begin position="18"/>
        <end position="149"/>
    </location>
</feature>
<accession>A0A383C1P3</accession>
<dbReference type="GO" id="GO:0003984">
    <property type="term" value="F:acetolactate synthase activity"/>
    <property type="evidence" value="ECO:0007669"/>
    <property type="project" value="TreeGrafter"/>
</dbReference>
<evidence type="ECO:0000256" key="3">
    <source>
        <dbReference type="ARBA" id="ARBA00023052"/>
    </source>
</evidence>
<gene>
    <name evidence="5" type="ORF">METZ01_LOCUS478804</name>
</gene>
<comment type="similarity">
    <text evidence="2">Belongs to the TPP enzyme family.</text>
</comment>
<dbReference type="SUPFAM" id="SSF52518">
    <property type="entry name" value="Thiamin diphosphate-binding fold (THDP-binding)"/>
    <property type="match status" value="1"/>
</dbReference>
<dbReference type="GO" id="GO:0005948">
    <property type="term" value="C:acetolactate synthase complex"/>
    <property type="evidence" value="ECO:0007669"/>
    <property type="project" value="TreeGrafter"/>
</dbReference>
<dbReference type="Pfam" id="PF02775">
    <property type="entry name" value="TPP_enzyme_C"/>
    <property type="match status" value="1"/>
</dbReference>
<dbReference type="EMBL" id="UINC01204979">
    <property type="protein sequence ID" value="SVE25950.1"/>
    <property type="molecule type" value="Genomic_DNA"/>
</dbReference>
<dbReference type="GO" id="GO:0050660">
    <property type="term" value="F:flavin adenine dinucleotide binding"/>
    <property type="evidence" value="ECO:0007669"/>
    <property type="project" value="TreeGrafter"/>
</dbReference>
<dbReference type="AlphaFoldDB" id="A0A383C1P3"/>
<proteinExistence type="inferred from homology"/>
<evidence type="ECO:0000259" key="4">
    <source>
        <dbReference type="Pfam" id="PF02775"/>
    </source>
</evidence>
<keyword evidence="3" id="KW-0786">Thiamine pyrophosphate</keyword>
<evidence type="ECO:0000256" key="2">
    <source>
        <dbReference type="ARBA" id="ARBA00007812"/>
    </source>
</evidence>
<dbReference type="CDD" id="cd02002">
    <property type="entry name" value="TPP_BFDC"/>
    <property type="match status" value="1"/>
</dbReference>
<dbReference type="GO" id="GO:0000287">
    <property type="term" value="F:magnesium ion binding"/>
    <property type="evidence" value="ECO:0007669"/>
    <property type="project" value="InterPro"/>
</dbReference>
<dbReference type="PANTHER" id="PTHR18968:SF13">
    <property type="entry name" value="ACETOLACTATE SYNTHASE CATALYTIC SUBUNIT, MITOCHONDRIAL"/>
    <property type="match status" value="1"/>
</dbReference>
<dbReference type="Gene3D" id="3.40.50.970">
    <property type="match status" value="1"/>
</dbReference>
<protein>
    <recommendedName>
        <fullName evidence="4">Thiamine pyrophosphate enzyme TPP-binding domain-containing protein</fullName>
    </recommendedName>
</protein>
<dbReference type="InterPro" id="IPR011766">
    <property type="entry name" value="TPP_enzyme_TPP-bd"/>
</dbReference>
<name>A0A383C1P3_9ZZZZ</name>